<accession>A0ABQ2Y9U9</accession>
<dbReference type="Gene3D" id="3.40.50.150">
    <property type="entry name" value="Vaccinia Virus protein VP39"/>
    <property type="match status" value="1"/>
</dbReference>
<comment type="caution">
    <text evidence="2">The sequence shown here is derived from an EMBL/GenBank/DDBJ whole genome shotgun (WGS) entry which is preliminary data.</text>
</comment>
<reference evidence="3" key="1">
    <citation type="journal article" date="2019" name="Int. J. Syst. Evol. Microbiol.">
        <title>The Global Catalogue of Microorganisms (GCM) 10K type strain sequencing project: providing services to taxonomists for standard genome sequencing and annotation.</title>
        <authorList>
            <consortium name="The Broad Institute Genomics Platform"/>
            <consortium name="The Broad Institute Genome Sequencing Center for Infectious Disease"/>
            <person name="Wu L."/>
            <person name="Ma J."/>
        </authorList>
    </citation>
    <scope>NUCLEOTIDE SEQUENCE [LARGE SCALE GENOMIC DNA]</scope>
    <source>
        <strain evidence="3">JCM 4586</strain>
    </source>
</reference>
<sequence>MRLMITNPFLDPGRHHDLYGQTGRLAHRTGALMRAKTSGRPVPEAIVRSLTDHRGEGAPQLGLVVDISCGRGTTSRALAEQLRPTRLIGIDLAPALLADARERTGRHRNVRTEFVQADFHHLPLADGSAQSVVAAFCLYHSPQPERALAEITRVLAGDGLAVLVTKSLDSYREMDSLVADAGLDPRAEQHESLYTAAHSGNLAELTDTSLEVVTTEHEEHRFTFDGLDHAAEYLATNPKYHLTPGLYGNPSALAEALHEALPEQPITTSSVITYVVARHRGGRP</sequence>
<evidence type="ECO:0000259" key="1">
    <source>
        <dbReference type="Pfam" id="PF08241"/>
    </source>
</evidence>
<dbReference type="PANTHER" id="PTHR43591">
    <property type="entry name" value="METHYLTRANSFERASE"/>
    <property type="match status" value="1"/>
</dbReference>
<dbReference type="EMBL" id="BMUT01000003">
    <property type="protein sequence ID" value="GGX75927.1"/>
    <property type="molecule type" value="Genomic_DNA"/>
</dbReference>
<name>A0ABQ2Y9U9_9ACTN</name>
<dbReference type="CDD" id="cd02440">
    <property type="entry name" value="AdoMet_MTases"/>
    <property type="match status" value="1"/>
</dbReference>
<feature type="domain" description="Methyltransferase type 11" evidence="1">
    <location>
        <begin position="65"/>
        <end position="162"/>
    </location>
</feature>
<dbReference type="InterPro" id="IPR013216">
    <property type="entry name" value="Methyltransf_11"/>
</dbReference>
<evidence type="ECO:0000313" key="2">
    <source>
        <dbReference type="EMBL" id="GGX75927.1"/>
    </source>
</evidence>
<dbReference type="Proteomes" id="UP000659223">
    <property type="component" value="Unassembled WGS sequence"/>
</dbReference>
<proteinExistence type="predicted"/>
<evidence type="ECO:0000313" key="3">
    <source>
        <dbReference type="Proteomes" id="UP000659223"/>
    </source>
</evidence>
<dbReference type="InterPro" id="IPR029063">
    <property type="entry name" value="SAM-dependent_MTases_sf"/>
</dbReference>
<gene>
    <name evidence="2" type="ORF">GCM10010324_21820</name>
</gene>
<protein>
    <recommendedName>
        <fullName evidence="1">Methyltransferase type 11 domain-containing protein</fullName>
    </recommendedName>
</protein>
<dbReference type="Pfam" id="PF08241">
    <property type="entry name" value="Methyltransf_11"/>
    <property type="match status" value="1"/>
</dbReference>
<organism evidence="2 3">
    <name type="scientific">Streptomyces hiroshimensis</name>
    <dbReference type="NCBI Taxonomy" id="66424"/>
    <lineage>
        <taxon>Bacteria</taxon>
        <taxon>Bacillati</taxon>
        <taxon>Actinomycetota</taxon>
        <taxon>Actinomycetes</taxon>
        <taxon>Kitasatosporales</taxon>
        <taxon>Streptomycetaceae</taxon>
        <taxon>Streptomyces</taxon>
    </lineage>
</organism>
<keyword evidence="3" id="KW-1185">Reference proteome</keyword>
<dbReference type="SUPFAM" id="SSF53335">
    <property type="entry name" value="S-adenosyl-L-methionine-dependent methyltransferases"/>
    <property type="match status" value="1"/>
</dbReference>